<comment type="caution">
    <text evidence="1">The sequence shown here is derived from an EMBL/GenBank/DDBJ whole genome shotgun (WGS) entry which is preliminary data.</text>
</comment>
<keyword evidence="2" id="KW-1185">Reference proteome</keyword>
<evidence type="ECO:0000313" key="2">
    <source>
        <dbReference type="Proteomes" id="UP000654345"/>
    </source>
</evidence>
<reference evidence="1 2" key="1">
    <citation type="journal article" date="2021" name="Int. J. Syst. Evol. Microbiol.">
        <title>Reticulibacter mediterranei gen. nov., sp. nov., within the new family Reticulibacteraceae fam. nov., and Ktedonospora formicarum gen. nov., sp. nov., Ktedonobacter robiniae sp. nov., Dictyobacter formicarum sp. nov. and Dictyobacter arantiisoli sp. nov., belonging to the class Ktedonobacteria.</title>
        <authorList>
            <person name="Yabe S."/>
            <person name="Zheng Y."/>
            <person name="Wang C.M."/>
            <person name="Sakai Y."/>
            <person name="Abe K."/>
            <person name="Yokota A."/>
            <person name="Donadio S."/>
            <person name="Cavaletti L."/>
            <person name="Monciardini P."/>
        </authorList>
    </citation>
    <scope>NUCLEOTIDE SEQUENCE [LARGE SCALE GENOMIC DNA]</scope>
    <source>
        <strain evidence="1 2">SOSP1-30</strain>
    </source>
</reference>
<dbReference type="Proteomes" id="UP000654345">
    <property type="component" value="Unassembled WGS sequence"/>
</dbReference>
<protein>
    <submittedName>
        <fullName evidence="1">Uncharacterized protein</fullName>
    </submittedName>
</protein>
<gene>
    <name evidence="1" type="ORF">KSB_77080</name>
</gene>
<evidence type="ECO:0000313" key="1">
    <source>
        <dbReference type="EMBL" id="GHO59233.1"/>
    </source>
</evidence>
<name>A0ABQ3V2Q1_9CHLR</name>
<organism evidence="1 2">
    <name type="scientific">Ktedonobacter robiniae</name>
    <dbReference type="NCBI Taxonomy" id="2778365"/>
    <lineage>
        <taxon>Bacteria</taxon>
        <taxon>Bacillati</taxon>
        <taxon>Chloroflexota</taxon>
        <taxon>Ktedonobacteria</taxon>
        <taxon>Ktedonobacterales</taxon>
        <taxon>Ktedonobacteraceae</taxon>
        <taxon>Ktedonobacter</taxon>
    </lineage>
</organism>
<sequence>MHVWVGVGSIPLALPRISPLGGQSDVSKASSVHHSENKLSVATDSLKYAIEGIKTKTIVS</sequence>
<accession>A0ABQ3V2Q1</accession>
<dbReference type="EMBL" id="BNJG01000003">
    <property type="protein sequence ID" value="GHO59233.1"/>
    <property type="molecule type" value="Genomic_DNA"/>
</dbReference>
<proteinExistence type="predicted"/>